<evidence type="ECO:0000313" key="3">
    <source>
        <dbReference type="Proteomes" id="UP000305729"/>
    </source>
</evidence>
<dbReference type="EMBL" id="CP045429">
    <property type="protein sequence ID" value="QPB83751.1"/>
    <property type="molecule type" value="Genomic_DNA"/>
</dbReference>
<proteinExistence type="predicted"/>
<keyword evidence="1" id="KW-0812">Transmembrane</keyword>
<accession>A0A7S8BLR4</accession>
<sequence length="124" mass="13890">MNRKNNFIRQLLLMVLILPSAVGWGVLSLISLSVSAFMMFESLFYFGLFTFSLLGLTCIFFGVKSIYDFPNVTRLTCLFLALSLIILTAFGVTGTSQPLFCLSFISIVFAGVLLLWQRRIITQA</sequence>
<dbReference type="Proteomes" id="UP000305729">
    <property type="component" value="Chromosome 1"/>
</dbReference>
<evidence type="ECO:0000313" key="2">
    <source>
        <dbReference type="EMBL" id="QPB83751.1"/>
    </source>
</evidence>
<gene>
    <name evidence="2" type="ORF">CWC22_012405</name>
</gene>
<feature type="transmembrane region" description="Helical" evidence="1">
    <location>
        <begin position="43"/>
        <end position="63"/>
    </location>
</feature>
<keyword evidence="1" id="KW-0472">Membrane</keyword>
<protein>
    <submittedName>
        <fullName evidence="2">Uncharacterized protein</fullName>
    </submittedName>
</protein>
<dbReference type="RefSeq" id="WP_138537775.1">
    <property type="nucleotide sequence ID" value="NZ_CP045429.1"/>
</dbReference>
<organism evidence="2 3">
    <name type="scientific">Pseudoalteromonas rubra</name>
    <dbReference type="NCBI Taxonomy" id="43658"/>
    <lineage>
        <taxon>Bacteria</taxon>
        <taxon>Pseudomonadati</taxon>
        <taxon>Pseudomonadota</taxon>
        <taxon>Gammaproteobacteria</taxon>
        <taxon>Alteromonadales</taxon>
        <taxon>Pseudoalteromonadaceae</taxon>
        <taxon>Pseudoalteromonas</taxon>
    </lineage>
</organism>
<dbReference type="AlphaFoldDB" id="A0A7S8BLR4"/>
<evidence type="ECO:0000256" key="1">
    <source>
        <dbReference type="SAM" id="Phobius"/>
    </source>
</evidence>
<feature type="transmembrane region" description="Helical" evidence="1">
    <location>
        <begin position="75"/>
        <end position="93"/>
    </location>
</feature>
<keyword evidence="1" id="KW-1133">Transmembrane helix</keyword>
<name>A0A7S8BLR4_9GAMM</name>
<feature type="transmembrane region" description="Helical" evidence="1">
    <location>
        <begin position="12"/>
        <end position="37"/>
    </location>
</feature>
<reference evidence="2 3" key="1">
    <citation type="submission" date="2019-10" db="EMBL/GenBank/DDBJ databases">
        <title>Pseudoalteromonas rubra S4059.</title>
        <authorList>
            <person name="Paulsen S."/>
            <person name="Wang X."/>
        </authorList>
    </citation>
    <scope>NUCLEOTIDE SEQUENCE [LARGE SCALE GENOMIC DNA]</scope>
    <source>
        <strain evidence="2 3">S4059</strain>
    </source>
</reference>
<feature type="transmembrane region" description="Helical" evidence="1">
    <location>
        <begin position="99"/>
        <end position="116"/>
    </location>
</feature>